<dbReference type="SUPFAM" id="SSF55729">
    <property type="entry name" value="Acyl-CoA N-acyltransferases (Nat)"/>
    <property type="match status" value="1"/>
</dbReference>
<protein>
    <recommendedName>
        <fullName evidence="3">N-acetyltransferase domain-containing protein</fullName>
    </recommendedName>
</protein>
<dbReference type="Proteomes" id="UP000789833">
    <property type="component" value="Unassembled WGS sequence"/>
</dbReference>
<keyword evidence="1" id="KW-0808">Transferase</keyword>
<dbReference type="InterPro" id="IPR050832">
    <property type="entry name" value="Bact_Acetyltransf"/>
</dbReference>
<dbReference type="EMBL" id="CAKJTJ010000011">
    <property type="protein sequence ID" value="CAG9621596.1"/>
    <property type="molecule type" value="Genomic_DNA"/>
</dbReference>
<evidence type="ECO:0000313" key="5">
    <source>
        <dbReference type="Proteomes" id="UP000789833"/>
    </source>
</evidence>
<proteinExistence type="predicted"/>
<accession>A0ABN8ABM6</accession>
<dbReference type="Gene3D" id="3.40.630.30">
    <property type="match status" value="1"/>
</dbReference>
<keyword evidence="2" id="KW-0012">Acyltransferase</keyword>
<dbReference type="Pfam" id="PF00583">
    <property type="entry name" value="Acetyltransf_1"/>
    <property type="match status" value="1"/>
</dbReference>
<gene>
    <name evidence="4" type="ORF">BACCIP111883_02369</name>
</gene>
<sequence length="185" mass="21173">MMKNQIVSDVEIRKPSNLDIKELHQLFQTIVTDTFQKEGISEMQGSLNEEIATKKVYLQQDLNSNGMERYFLVASHQGKLIGTIEYGPSSELIRTCTNGTFSNLVEVGTIFVHPDFQNKGIGNKLLNTMCEHLQAQKIFEFCLDSGYKNAQKVWQKKFGTPDFLLLNYWGVGFDHMIWKISINTN</sequence>
<keyword evidence="5" id="KW-1185">Reference proteome</keyword>
<comment type="caution">
    <text evidence="4">The sequence shown here is derived from an EMBL/GenBank/DDBJ whole genome shotgun (WGS) entry which is preliminary data.</text>
</comment>
<feature type="domain" description="N-acetyltransferase" evidence="3">
    <location>
        <begin position="10"/>
        <end position="183"/>
    </location>
</feature>
<dbReference type="PANTHER" id="PTHR43877">
    <property type="entry name" value="AMINOALKYLPHOSPHONATE N-ACETYLTRANSFERASE-RELATED-RELATED"/>
    <property type="match status" value="1"/>
</dbReference>
<evidence type="ECO:0000313" key="4">
    <source>
        <dbReference type="EMBL" id="CAG9621596.1"/>
    </source>
</evidence>
<organism evidence="4 5">
    <name type="scientific">Sutcliffiella rhizosphaerae</name>
    <dbReference type="NCBI Taxonomy" id="2880967"/>
    <lineage>
        <taxon>Bacteria</taxon>
        <taxon>Bacillati</taxon>
        <taxon>Bacillota</taxon>
        <taxon>Bacilli</taxon>
        <taxon>Bacillales</taxon>
        <taxon>Bacillaceae</taxon>
        <taxon>Sutcliffiella</taxon>
    </lineage>
</organism>
<reference evidence="4 5" key="1">
    <citation type="submission" date="2021-10" db="EMBL/GenBank/DDBJ databases">
        <authorList>
            <person name="Criscuolo A."/>
        </authorList>
    </citation>
    <scope>NUCLEOTIDE SEQUENCE [LARGE SCALE GENOMIC DNA]</scope>
    <source>
        <strain evidence="5">CIP 111883</strain>
    </source>
</reference>
<evidence type="ECO:0000256" key="1">
    <source>
        <dbReference type="ARBA" id="ARBA00022679"/>
    </source>
</evidence>
<dbReference type="PROSITE" id="PS51186">
    <property type="entry name" value="GNAT"/>
    <property type="match status" value="1"/>
</dbReference>
<name>A0ABN8ABM6_9BACI</name>
<evidence type="ECO:0000259" key="3">
    <source>
        <dbReference type="PROSITE" id="PS51186"/>
    </source>
</evidence>
<dbReference type="InterPro" id="IPR016181">
    <property type="entry name" value="Acyl_CoA_acyltransferase"/>
</dbReference>
<evidence type="ECO:0000256" key="2">
    <source>
        <dbReference type="ARBA" id="ARBA00023315"/>
    </source>
</evidence>
<dbReference type="InterPro" id="IPR000182">
    <property type="entry name" value="GNAT_dom"/>
</dbReference>
<dbReference type="CDD" id="cd04301">
    <property type="entry name" value="NAT_SF"/>
    <property type="match status" value="1"/>
</dbReference>